<dbReference type="AlphaFoldDB" id="A0A6M4J0P5"/>
<evidence type="ECO:0000259" key="2">
    <source>
        <dbReference type="Pfam" id="PF02836"/>
    </source>
</evidence>
<dbReference type="Gene3D" id="3.20.20.80">
    <property type="entry name" value="Glycosidases"/>
    <property type="match status" value="1"/>
</dbReference>
<evidence type="ECO:0000313" key="3">
    <source>
        <dbReference type="EMBL" id="QJR38071.1"/>
    </source>
</evidence>
<keyword evidence="3" id="KW-0326">Glycosidase</keyword>
<dbReference type="SUPFAM" id="SSF51445">
    <property type="entry name" value="(Trans)glycosidases"/>
    <property type="match status" value="1"/>
</dbReference>
<dbReference type="KEGG" id="ggr:HKW67_01920"/>
<keyword evidence="3" id="KW-0378">Hydrolase</keyword>
<evidence type="ECO:0000313" key="4">
    <source>
        <dbReference type="Proteomes" id="UP000500938"/>
    </source>
</evidence>
<dbReference type="InterPro" id="IPR006103">
    <property type="entry name" value="Glyco_hydro_2_cat"/>
</dbReference>
<dbReference type="Pfam" id="PF02836">
    <property type="entry name" value="Glyco_hydro_2_C"/>
    <property type="match status" value="1"/>
</dbReference>
<protein>
    <submittedName>
        <fullName evidence="3">Glycosidase</fullName>
    </submittedName>
</protein>
<sequence length="1056" mass="116917">MPKLAARSARVRRLSVLATLLVAVVAPATARAQMPRIEVRNDAAGSRIQVNGTDMLLRGVNWDYFPIGTNYSYSLWAQPDDVIKTALDREMGLLKVMGVNVIRQYNGVPPRWVKYIYEQHGIYTVLNHALGRYGTTINGVFQAQTVYSDPKVRRALTNEVLAIVEEFRGTPGVLMWLLGNENNYGLSWKSAATENLPAGERDAAKATYLYSLVGEVTRAIKAKDASRPVAFANGDLQYLDIIAKEAKGLDVFGTNVYRGASFRDLFDRVKASMGIPVMLTEFGADAWNARDMREDQLSQAKYLLAQWQEIYEQTAGHGRAGNAIGGFTFQWTDGWWKFGQELRLNEHDTNASWSNAAYGDDYAKGENNMNEEWWGIVAKGPADSKGQFPLYPRAAFYALQQAYQLDPYATSSSTAKIASHFAAISAADVELRARADRAALTGEGTSRVTVSGLRMELQTFNTGGSKISTPKVADAASTVYPSFQGFDRMESFYADITARPSESFSATLSLNVLGNVPGNPIDQIFYENRGRPRNVLTDGTPLRLNGIDRLAVYRASVSWDDRNFRLDGFYRTGHYHWGYEGDFFGLYREANYGKNIDIYNGNAPAGVEFTGKRKLAGLKLAFGPELWWGANPTAIAKYGRKVGETYITAMYQEDVAKLNASASNSSFAIPIPQTRRATLHLADTIAGFGVEAGGIWAGATRVGVPFQIVDYSGGTTRVLQDKIKDSDAFGGKARMTYSKGRYNWYAQGAIMGLVADGGPTSVQTFTGWSLKDTGLNNQWNTISGLSARFGAFEIAPNFLYQKPIVGPVPFDTPAPGRPRNVVDDPFAVRANRETYGAELLLTFDPTPATWMYAWDSDMREDARFAANVGYVYRRLPTTMDAAIGILGDGRTTFPFPGATPARTLYEVRSRIVSKVANDVRLIANLYTGTAEPNGNDPRLLHRSGVDVRMVKQHVKVMAAAKLNDWGPFDYHRDFNLTFPKQLLTDVSYSIGTPQWWDLPETKFGVRGTWRALDKYSPRFCPERVPDLTTGVPTCDPTAPAKNGSEWEIRTYLTVAW</sequence>
<gene>
    <name evidence="3" type="ORF">HKW67_01920</name>
</gene>
<dbReference type="InterPro" id="IPR017853">
    <property type="entry name" value="GH"/>
</dbReference>
<name>A0A6M4J0P5_9BACT</name>
<accession>A0A6M4J0P5</accession>
<dbReference type="EMBL" id="CP053085">
    <property type="protein sequence ID" value="QJR38071.1"/>
    <property type="molecule type" value="Genomic_DNA"/>
</dbReference>
<keyword evidence="1" id="KW-0732">Signal</keyword>
<dbReference type="GO" id="GO:0005975">
    <property type="term" value="P:carbohydrate metabolic process"/>
    <property type="evidence" value="ECO:0007669"/>
    <property type="project" value="InterPro"/>
</dbReference>
<reference evidence="3 4" key="1">
    <citation type="submission" date="2020-05" db="EMBL/GenBank/DDBJ databases">
        <title>Complete genome sequence of Gemmatimonas greenlandica TET16.</title>
        <authorList>
            <person name="Zeng Y."/>
        </authorList>
    </citation>
    <scope>NUCLEOTIDE SEQUENCE [LARGE SCALE GENOMIC DNA]</scope>
    <source>
        <strain evidence="3 4">TET16</strain>
    </source>
</reference>
<organism evidence="3 4">
    <name type="scientific">Gemmatimonas groenlandica</name>
    <dbReference type="NCBI Taxonomy" id="2732249"/>
    <lineage>
        <taxon>Bacteria</taxon>
        <taxon>Pseudomonadati</taxon>
        <taxon>Gemmatimonadota</taxon>
        <taxon>Gemmatimonadia</taxon>
        <taxon>Gemmatimonadales</taxon>
        <taxon>Gemmatimonadaceae</taxon>
        <taxon>Gemmatimonas</taxon>
    </lineage>
</organism>
<proteinExistence type="predicted"/>
<dbReference type="GO" id="GO:0004553">
    <property type="term" value="F:hydrolase activity, hydrolyzing O-glycosyl compounds"/>
    <property type="evidence" value="ECO:0007669"/>
    <property type="project" value="InterPro"/>
</dbReference>
<dbReference type="Proteomes" id="UP000500938">
    <property type="component" value="Chromosome"/>
</dbReference>
<keyword evidence="4" id="KW-1185">Reference proteome</keyword>
<feature type="domain" description="Glycoside hydrolase family 2 catalytic" evidence="2">
    <location>
        <begin position="85"/>
        <end position="290"/>
    </location>
</feature>
<evidence type="ECO:0000256" key="1">
    <source>
        <dbReference type="SAM" id="SignalP"/>
    </source>
</evidence>
<feature type="chain" id="PRO_5026977816" evidence="1">
    <location>
        <begin position="33"/>
        <end position="1056"/>
    </location>
</feature>
<feature type="signal peptide" evidence="1">
    <location>
        <begin position="1"/>
        <end position="32"/>
    </location>
</feature>